<feature type="compositionally biased region" description="Basic and acidic residues" evidence="4">
    <location>
        <begin position="64"/>
        <end position="79"/>
    </location>
</feature>
<proteinExistence type="inferred from homology"/>
<dbReference type="GO" id="GO:0003723">
    <property type="term" value="F:RNA binding"/>
    <property type="evidence" value="ECO:0007669"/>
    <property type="project" value="InterPro"/>
</dbReference>
<keyword evidence="7" id="KW-1185">Reference proteome</keyword>
<dbReference type="PANTHER" id="PTHR18034:SF4">
    <property type="entry name" value="NUCLEOLAR MIF4G DOMAIN-CONTAINING PROTEIN 1"/>
    <property type="match status" value="1"/>
</dbReference>
<dbReference type="FunCoup" id="A7TP18">
    <property type="interactions" value="667"/>
</dbReference>
<feature type="compositionally biased region" description="Acidic residues" evidence="4">
    <location>
        <begin position="109"/>
        <end position="131"/>
    </location>
</feature>
<keyword evidence="3" id="KW-0539">Nucleus</keyword>
<dbReference type="SUPFAM" id="SSF48371">
    <property type="entry name" value="ARM repeat"/>
    <property type="match status" value="1"/>
</dbReference>
<dbReference type="InterPro" id="IPR016024">
    <property type="entry name" value="ARM-type_fold"/>
</dbReference>
<feature type="compositionally biased region" description="Acidic residues" evidence="4">
    <location>
        <begin position="206"/>
        <end position="234"/>
    </location>
</feature>
<protein>
    <recommendedName>
        <fullName evidence="5">MI domain-containing protein</fullName>
    </recommendedName>
</protein>
<gene>
    <name evidence="6" type="ORF">Kpol_499p15</name>
</gene>
<evidence type="ECO:0000256" key="3">
    <source>
        <dbReference type="ARBA" id="ARBA00023242"/>
    </source>
</evidence>
<comment type="subcellular location">
    <subcellularLocation>
        <location evidence="1">Nucleus</location>
        <location evidence="1">Nucleolus</location>
    </subcellularLocation>
</comment>
<reference evidence="6 7" key="1">
    <citation type="journal article" date="2007" name="Proc. Natl. Acad. Sci. U.S.A.">
        <title>Independent sorting-out of thousands of duplicated gene pairs in two yeast species descended from a whole-genome duplication.</title>
        <authorList>
            <person name="Scannell D.R."/>
            <person name="Frank A.C."/>
            <person name="Conant G.C."/>
            <person name="Byrne K.P."/>
            <person name="Woolfit M."/>
            <person name="Wolfe K.H."/>
        </authorList>
    </citation>
    <scope>NUCLEOTIDE SEQUENCE [LARGE SCALE GENOMIC DNA]</scope>
    <source>
        <strain evidence="7">ATCC 22028 / DSM 70294 / BCRC 21397 / CBS 2163 / NBRC 10782 / NRRL Y-8283 / UCD 57-17</strain>
    </source>
</reference>
<dbReference type="Pfam" id="PF02847">
    <property type="entry name" value="MA3"/>
    <property type="match status" value="1"/>
</dbReference>
<dbReference type="OMA" id="MQYYAKK"/>
<dbReference type="GeneID" id="5544118"/>
<dbReference type="PROSITE" id="PS51366">
    <property type="entry name" value="MI"/>
    <property type="match status" value="1"/>
</dbReference>
<dbReference type="InParanoid" id="A7TP18"/>
<dbReference type="OrthoDB" id="361797at2759"/>
<organism evidence="7">
    <name type="scientific">Vanderwaltozyma polyspora (strain ATCC 22028 / DSM 70294 / BCRC 21397 / CBS 2163 / NBRC 10782 / NRRL Y-8283 / UCD 57-17)</name>
    <name type="common">Kluyveromyces polysporus</name>
    <dbReference type="NCBI Taxonomy" id="436907"/>
    <lineage>
        <taxon>Eukaryota</taxon>
        <taxon>Fungi</taxon>
        <taxon>Dikarya</taxon>
        <taxon>Ascomycota</taxon>
        <taxon>Saccharomycotina</taxon>
        <taxon>Saccharomycetes</taxon>
        <taxon>Saccharomycetales</taxon>
        <taxon>Saccharomycetaceae</taxon>
        <taxon>Vanderwaltozyma</taxon>
    </lineage>
</organism>
<evidence type="ECO:0000256" key="4">
    <source>
        <dbReference type="SAM" id="MobiDB-lite"/>
    </source>
</evidence>
<accession>A7TP18</accession>
<dbReference type="Proteomes" id="UP000000267">
    <property type="component" value="Unassembled WGS sequence"/>
</dbReference>
<dbReference type="GO" id="GO:0006972">
    <property type="term" value="P:hyperosmotic response"/>
    <property type="evidence" value="ECO:0007669"/>
    <property type="project" value="EnsemblFungi"/>
</dbReference>
<dbReference type="InterPro" id="IPR050781">
    <property type="entry name" value="CWC22_splicing_factor"/>
</dbReference>
<feature type="compositionally biased region" description="Basic and acidic residues" evidence="4">
    <location>
        <begin position="185"/>
        <end position="194"/>
    </location>
</feature>
<dbReference type="STRING" id="436907.A7TP18"/>
<dbReference type="Pfam" id="PF02854">
    <property type="entry name" value="MIF4G"/>
    <property type="match status" value="1"/>
</dbReference>
<dbReference type="HOGENOM" id="CLU_006786_2_0_1"/>
<dbReference type="InterPro" id="IPR003891">
    <property type="entry name" value="Initiation_fac_eIF4g_MI"/>
</dbReference>
<dbReference type="eggNOG" id="KOG2141">
    <property type="taxonomic scope" value="Eukaryota"/>
</dbReference>
<evidence type="ECO:0000313" key="7">
    <source>
        <dbReference type="Proteomes" id="UP000000267"/>
    </source>
</evidence>
<feature type="region of interest" description="Disordered" evidence="4">
    <location>
        <begin position="18"/>
        <end position="293"/>
    </location>
</feature>
<sequence length="1063" mass="120844">MAGGHSINIPGVLLDELKGRDYSNDDRFNNQRIHQNKKKRKNGPQLSRKEKRKQERLAKKHKAQKPDEATLPRKNEKSKNAITSNKKAVRFEIENKKANKNPTELLFSSDDELSSGDFDEFEDDDLNEEEWEQLKELEGEESDAEVASDKGSGSEYDSEDFEDFEEEDNDSDAEDVESEMTAEETMNKLKALKEKKLRKSANREELQEEELDLESDLESGSENFSEESNLESEGETMTVEETMAALKAMKDKKNKNSKEDKTSSKKHRTKKSGKEDDEEVVYPLTPSERAMMGKDEMEMQYYAKKLNLKGSSKKIRARDEFDAIGGLLEGLDFFENFGEGDEEYGDFAISNKTDKSLESETSESDVSESDESGSDESSSGNDNGRGGLVTKEGEKLPFSSDDELSSGDFDEFDENDLDEEEWKQLKELEDEGHDSFDSELEESSSKKEKKKKAKENPYIAPVNNSSDAYIPPSLRKKSLNDNADSQVVAQIRKIVKSSLNKLSDSNIIVIVTSLNVLYDSFPRQYVTEVISEEILSIVNQKEKLLDSFILNYSAVAYSLWRLRGIEVGAYFIQQFVSVFLSHFENQMNKIKDSNLESKDNLNTPQLLPKHCNNIITLLSYCYNFGLITCKLLYNIVHMLVATPNEFTTELLLRIVAVSGPQIRGDDPSALKDILSELLSNVKSINNHGPRLKFLLDTMSDLKNNRLKPSVLAPSNSQVKRNLQQNLKISAFSEPIQVSLDDIKNIETKGKWWLVGASWKGNMESAFEEAESQNDGGLKNTSNLKIVDDLLDDIPDWTEVSKQQRMNTDVRRAIFISIMSAQDFMDAFTKLEKLNLKNKQMLEIPKVLTHCLLTDGANNGYNPYYAIVASKICEHHHQLLKTFQFLFWDVVKQLEEDAVGDIQTDAFTNFDDDDHSLRLKKISSQGKFFGSLIADNVLTLNSFKHVPVISGLTVEGVLFVEQVLYQFLLSVAKKCEKKSKTKTGNKKFIYDTDFLRKIISTTIKPENKDVILKGLLWFVKNKLKYNKYISGVKGSKDYERELRRMEWVVPEFVTIATEEQSSLG</sequence>
<dbReference type="InterPro" id="IPR003890">
    <property type="entry name" value="MIF4G-like_typ-3"/>
</dbReference>
<dbReference type="Gene3D" id="1.25.40.180">
    <property type="match status" value="1"/>
</dbReference>
<dbReference type="PhylomeDB" id="A7TP18"/>
<name>A7TP18_VANPO</name>
<dbReference type="EMBL" id="DS480437">
    <property type="protein sequence ID" value="EDO15987.1"/>
    <property type="molecule type" value="Genomic_DNA"/>
</dbReference>
<dbReference type="PANTHER" id="PTHR18034">
    <property type="entry name" value="CELL CYCLE CONTROL PROTEIN CWF22-RELATED"/>
    <property type="match status" value="1"/>
</dbReference>
<dbReference type="KEGG" id="vpo:Kpol_499p15"/>
<dbReference type="RefSeq" id="XP_001643845.1">
    <property type="nucleotide sequence ID" value="XM_001643795.1"/>
</dbReference>
<feature type="compositionally biased region" description="Acidic residues" evidence="4">
    <location>
        <begin position="428"/>
        <end position="442"/>
    </location>
</feature>
<evidence type="ECO:0000259" key="5">
    <source>
        <dbReference type="PROSITE" id="PS51366"/>
    </source>
</evidence>
<evidence type="ECO:0000256" key="2">
    <source>
        <dbReference type="ARBA" id="ARBA00006856"/>
    </source>
</evidence>
<feature type="domain" description="MI" evidence="5">
    <location>
        <begin position="808"/>
        <end position="947"/>
    </location>
</feature>
<feature type="compositionally biased region" description="Acidic residues" evidence="4">
    <location>
        <begin position="400"/>
        <end position="421"/>
    </location>
</feature>
<dbReference type="GO" id="GO:0000462">
    <property type="term" value="P:maturation of SSU-rRNA from tricistronic rRNA transcript (SSU-rRNA, 5.8S rRNA, LSU-rRNA)"/>
    <property type="evidence" value="ECO:0007669"/>
    <property type="project" value="EnsemblFungi"/>
</dbReference>
<feature type="compositionally biased region" description="Basic and acidic residues" evidence="4">
    <location>
        <begin position="248"/>
        <end position="263"/>
    </location>
</feature>
<dbReference type="AlphaFoldDB" id="A7TP18"/>
<evidence type="ECO:0000313" key="6">
    <source>
        <dbReference type="EMBL" id="EDO15987.1"/>
    </source>
</evidence>
<dbReference type="SMART" id="SM00544">
    <property type="entry name" value="MA3"/>
    <property type="match status" value="1"/>
</dbReference>
<feature type="compositionally biased region" description="Acidic residues" evidence="4">
    <location>
        <begin position="156"/>
        <end position="182"/>
    </location>
</feature>
<evidence type="ECO:0000256" key="1">
    <source>
        <dbReference type="ARBA" id="ARBA00004604"/>
    </source>
</evidence>
<dbReference type="GO" id="GO:0097078">
    <property type="term" value="C:FAL1-SGD1 complex"/>
    <property type="evidence" value="ECO:0007669"/>
    <property type="project" value="EnsemblFungi"/>
</dbReference>
<feature type="compositionally biased region" description="Basic and acidic residues" evidence="4">
    <location>
        <begin position="18"/>
        <end position="29"/>
    </location>
</feature>
<dbReference type="SMART" id="SM00543">
    <property type="entry name" value="MIF4G"/>
    <property type="match status" value="1"/>
</dbReference>
<feature type="region of interest" description="Disordered" evidence="4">
    <location>
        <begin position="344"/>
        <end position="466"/>
    </location>
</feature>
<feature type="compositionally biased region" description="Acidic residues" evidence="4">
    <location>
        <begin position="360"/>
        <end position="374"/>
    </location>
</feature>
<comment type="similarity">
    <text evidence="2">Belongs to the CWC22 family.</text>
</comment>
<dbReference type="GO" id="GO:0032040">
    <property type="term" value="C:small-subunit processome"/>
    <property type="evidence" value="ECO:0007669"/>
    <property type="project" value="EnsemblFungi"/>
</dbReference>